<dbReference type="InterPro" id="IPR001270">
    <property type="entry name" value="ClpA/B"/>
</dbReference>
<proteinExistence type="predicted"/>
<protein>
    <submittedName>
        <fullName evidence="2">ATP-dependent protease La</fullName>
    </submittedName>
</protein>
<gene>
    <name evidence="2" type="ORF">OBE_10913</name>
</gene>
<organism evidence="2">
    <name type="scientific">human gut metagenome</name>
    <dbReference type="NCBI Taxonomy" id="408170"/>
    <lineage>
        <taxon>unclassified sequences</taxon>
        <taxon>metagenomes</taxon>
        <taxon>organismal metagenomes</taxon>
    </lineage>
</organism>
<sequence>ELGEGDNPASEADGYREKILKLHLDADSEKKLLNECDRLKYVQPSSPESAVSRNYLDKILELPWHIYSKENLNIDNARRILDRDHYGLKDVKERILEFIAVRKLSPNIKGQIICLVGPPGVGKTSVAKSLAKALNRKYERISLGGVHDEAEIRGHRKTYIGAMPGS</sequence>
<dbReference type="PANTHER" id="PTHR43718:SF2">
    <property type="entry name" value="LON PROTEASE HOMOLOG, MITOCHONDRIAL"/>
    <property type="match status" value="1"/>
</dbReference>
<dbReference type="InterPro" id="IPR027065">
    <property type="entry name" value="Lon_Prtase"/>
</dbReference>
<feature type="non-terminal residue" evidence="2">
    <location>
        <position position="1"/>
    </location>
</feature>
<dbReference type="InterPro" id="IPR003959">
    <property type="entry name" value="ATPase_AAA_core"/>
</dbReference>
<reference evidence="2" key="1">
    <citation type="journal article" date="2013" name="Environ. Microbiol.">
        <title>Microbiota from the distal guts of lean and obese adolescents exhibit partial functional redundancy besides clear differences in community structure.</title>
        <authorList>
            <person name="Ferrer M."/>
            <person name="Ruiz A."/>
            <person name="Lanza F."/>
            <person name="Haange S.B."/>
            <person name="Oberbach A."/>
            <person name="Till H."/>
            <person name="Bargiela R."/>
            <person name="Campoy C."/>
            <person name="Segura M.T."/>
            <person name="Richter M."/>
            <person name="von Bergen M."/>
            <person name="Seifert J."/>
            <person name="Suarez A."/>
        </authorList>
    </citation>
    <scope>NUCLEOTIDE SEQUENCE</scope>
</reference>
<dbReference type="PANTHER" id="PTHR43718">
    <property type="entry name" value="LON PROTEASE"/>
    <property type="match status" value="1"/>
</dbReference>
<dbReference type="EMBL" id="AJWZ01007500">
    <property type="protein sequence ID" value="EKC56731.1"/>
    <property type="molecule type" value="Genomic_DNA"/>
</dbReference>
<accession>K1TBV6</accession>
<dbReference type="GO" id="GO:0004252">
    <property type="term" value="F:serine-type endopeptidase activity"/>
    <property type="evidence" value="ECO:0007669"/>
    <property type="project" value="InterPro"/>
</dbReference>
<dbReference type="GO" id="GO:0016887">
    <property type="term" value="F:ATP hydrolysis activity"/>
    <property type="evidence" value="ECO:0007669"/>
    <property type="project" value="InterPro"/>
</dbReference>
<feature type="non-terminal residue" evidence="2">
    <location>
        <position position="166"/>
    </location>
</feature>
<evidence type="ECO:0000259" key="1">
    <source>
        <dbReference type="Pfam" id="PF00004"/>
    </source>
</evidence>
<comment type="caution">
    <text evidence="2">The sequence shown here is derived from an EMBL/GenBank/DDBJ whole genome shotgun (WGS) entry which is preliminary data.</text>
</comment>
<dbReference type="GO" id="GO:0004176">
    <property type="term" value="F:ATP-dependent peptidase activity"/>
    <property type="evidence" value="ECO:0007669"/>
    <property type="project" value="InterPro"/>
</dbReference>
<dbReference type="SUPFAM" id="SSF52540">
    <property type="entry name" value="P-loop containing nucleoside triphosphate hydrolases"/>
    <property type="match status" value="1"/>
</dbReference>
<dbReference type="GO" id="GO:0005524">
    <property type="term" value="F:ATP binding"/>
    <property type="evidence" value="ECO:0007669"/>
    <property type="project" value="InterPro"/>
</dbReference>
<dbReference type="GO" id="GO:0006515">
    <property type="term" value="P:protein quality control for misfolded or incompletely synthesized proteins"/>
    <property type="evidence" value="ECO:0007669"/>
    <property type="project" value="TreeGrafter"/>
</dbReference>
<keyword evidence="2" id="KW-0645">Protease</keyword>
<dbReference type="Gene3D" id="3.40.50.300">
    <property type="entry name" value="P-loop containing nucleotide triphosphate hydrolases"/>
    <property type="match status" value="1"/>
</dbReference>
<evidence type="ECO:0000313" key="2">
    <source>
        <dbReference type="EMBL" id="EKC56731.1"/>
    </source>
</evidence>
<keyword evidence="2" id="KW-0378">Hydrolase</keyword>
<dbReference type="PRINTS" id="PR00300">
    <property type="entry name" value="CLPPROTEASEA"/>
</dbReference>
<name>K1TBV6_9ZZZZ</name>
<dbReference type="AlphaFoldDB" id="K1TBV6"/>
<dbReference type="Gene3D" id="1.20.5.5270">
    <property type="match status" value="1"/>
</dbReference>
<dbReference type="Pfam" id="PF00004">
    <property type="entry name" value="AAA"/>
    <property type="match status" value="1"/>
</dbReference>
<dbReference type="InterPro" id="IPR027417">
    <property type="entry name" value="P-loop_NTPase"/>
</dbReference>
<feature type="domain" description="ATPase AAA-type core" evidence="1">
    <location>
        <begin position="113"/>
        <end position="160"/>
    </location>
</feature>